<dbReference type="InterPro" id="IPR052895">
    <property type="entry name" value="HetReg/Transcr_Mod"/>
</dbReference>
<dbReference type="PANTHER" id="PTHR24148:SF64">
    <property type="entry name" value="HETEROKARYON INCOMPATIBILITY DOMAIN-CONTAINING PROTEIN"/>
    <property type="match status" value="1"/>
</dbReference>
<dbReference type="InterPro" id="IPR010730">
    <property type="entry name" value="HET"/>
</dbReference>
<protein>
    <recommendedName>
        <fullName evidence="1">Heterokaryon incompatibility domain-containing protein</fullName>
    </recommendedName>
</protein>
<evidence type="ECO:0000313" key="3">
    <source>
        <dbReference type="Proteomes" id="UP000076837"/>
    </source>
</evidence>
<feature type="domain" description="Heterokaryon incompatibility" evidence="1">
    <location>
        <begin position="53"/>
        <end position="205"/>
    </location>
</feature>
<reference evidence="2 3" key="1">
    <citation type="journal article" date="2016" name="Sci. Rep.">
        <title>Draft genome sequencing and secretome analysis of fungal phytopathogen Ascochyta rabiei provides insight into the necrotrophic effector repertoire.</title>
        <authorList>
            <person name="Verma S."/>
            <person name="Gazara R.K."/>
            <person name="Nizam S."/>
            <person name="Parween S."/>
            <person name="Chattopadhyay D."/>
            <person name="Verma P.K."/>
        </authorList>
    </citation>
    <scope>NUCLEOTIDE SEQUENCE [LARGE SCALE GENOMIC DNA]</scope>
    <source>
        <strain evidence="2 3">ArDII</strain>
    </source>
</reference>
<organism evidence="2 3">
    <name type="scientific">Didymella rabiei</name>
    <name type="common">Chickpea ascochyta blight fungus</name>
    <name type="synonym">Mycosphaerella rabiei</name>
    <dbReference type="NCBI Taxonomy" id="5454"/>
    <lineage>
        <taxon>Eukaryota</taxon>
        <taxon>Fungi</taxon>
        <taxon>Dikarya</taxon>
        <taxon>Ascomycota</taxon>
        <taxon>Pezizomycotina</taxon>
        <taxon>Dothideomycetes</taxon>
        <taxon>Pleosporomycetidae</taxon>
        <taxon>Pleosporales</taxon>
        <taxon>Pleosporineae</taxon>
        <taxon>Didymellaceae</taxon>
        <taxon>Ascochyta</taxon>
    </lineage>
</organism>
<dbReference type="Pfam" id="PF26639">
    <property type="entry name" value="Het-6_barrel"/>
    <property type="match status" value="1"/>
</dbReference>
<evidence type="ECO:0000313" key="2">
    <source>
        <dbReference type="EMBL" id="KZM21815.1"/>
    </source>
</evidence>
<gene>
    <name evidence="2" type="ORF">ST47_g7027</name>
</gene>
<dbReference type="STRING" id="5454.A0A163BK79"/>
<name>A0A163BK79_DIDRA</name>
<dbReference type="Proteomes" id="UP000076837">
    <property type="component" value="Unassembled WGS sequence"/>
</dbReference>
<dbReference type="PANTHER" id="PTHR24148">
    <property type="entry name" value="ANKYRIN REPEAT DOMAIN-CONTAINING PROTEIN 39 HOMOLOG-RELATED"/>
    <property type="match status" value="1"/>
</dbReference>
<accession>A0A163BK79</accession>
<comment type="caution">
    <text evidence="2">The sequence shown here is derived from an EMBL/GenBank/DDBJ whole genome shotgun (WGS) entry which is preliminary data.</text>
</comment>
<sequence>MMSKTTASSLRPYVYDVLPKGDALRYLTLHPGGDKDALECSLHATLMDEAPLYEAVSYVWGISDLEYPIICDGKVLLITSNLAKVLRRSRLRVASRTLWADSICINQKDLKEKGHQVAIMSRIYQRATCVLMHMGEDYEGHGSRVQSLLEDVTRMIENELKKICRTTWDSFPYYEKTPFVDDQRWISLSVFLKQEWFNRGWVVREAALAQHGWVIWGQSEFGWTQLMLTLVWLQVRAWEIEAQNGNITSLAQTHFDAYVDHNIREVSCFMRRRVWRRNSVLDYLAAGRKLRMTDPRDRLYAFLDMPTEEEGQIQVDPNYEDAIPKVYHSFARQYIRTTNSPKILDRIIHDAQSLQSSIPTWVPDWDYRGSEPTPSRFGYEKTSRTGAVCKPMLIGERLLKVRGVVLEPVTLMTSVFDGPTTTTETLADIWAAVRLCNAVNPYSSSYPIQAFISALTETTGKGHPNAWAQQRTHYLQVLEGICNAPDRWTHEEHDHTTSMVQNWIKAHVHSKRLFLTERGYMGLSPAVAQEGDMCGIIFSCTLPCILRKTSQEHHFKFIGPCSILGQQTYVTLDGYTNYGHILGSDDSKDWVDWDIGEQDIYLC</sequence>
<keyword evidence="3" id="KW-1185">Reference proteome</keyword>
<dbReference type="EMBL" id="JYNV01000237">
    <property type="protein sequence ID" value="KZM21815.1"/>
    <property type="molecule type" value="Genomic_DNA"/>
</dbReference>
<proteinExistence type="predicted"/>
<dbReference type="AlphaFoldDB" id="A0A163BK79"/>
<dbReference type="Pfam" id="PF06985">
    <property type="entry name" value="HET"/>
    <property type="match status" value="1"/>
</dbReference>
<evidence type="ECO:0000259" key="1">
    <source>
        <dbReference type="Pfam" id="PF06985"/>
    </source>
</evidence>